<reference evidence="3" key="1">
    <citation type="journal article" date="2019" name="Int. J. Syst. Evol. Microbiol.">
        <title>The Global Catalogue of Microorganisms (GCM) 10K type strain sequencing project: providing services to taxonomists for standard genome sequencing and annotation.</title>
        <authorList>
            <consortium name="The Broad Institute Genomics Platform"/>
            <consortium name="The Broad Institute Genome Sequencing Center for Infectious Disease"/>
            <person name="Wu L."/>
            <person name="Ma J."/>
        </authorList>
    </citation>
    <scope>NUCLEOTIDE SEQUENCE [LARGE SCALE GENOMIC DNA]</scope>
    <source>
        <strain evidence="3">JCM 19212</strain>
    </source>
</reference>
<dbReference type="EMBL" id="BAABKY010000001">
    <property type="protein sequence ID" value="GAA5068374.1"/>
    <property type="molecule type" value="Genomic_DNA"/>
</dbReference>
<feature type="chain" id="PRO_5046927185" evidence="1">
    <location>
        <begin position="26"/>
        <end position="238"/>
    </location>
</feature>
<dbReference type="RefSeq" id="WP_158983047.1">
    <property type="nucleotide sequence ID" value="NZ_BAABKY010000001.1"/>
</dbReference>
<protein>
    <submittedName>
        <fullName evidence="2">Uncharacterized protein</fullName>
    </submittedName>
</protein>
<gene>
    <name evidence="2" type="ORF">GCM10025759_04080</name>
</gene>
<sequence length="238" mass="26065">MEAFKGILARSIVLAVALAAASMSALPQVKASEVPARALSAKNRVAIERMLSVELQKIVDRQERIEGQAKYASVNVTLDTNSRALIINLSKSYVPKFNGAAFEDLQHELSTAALELLRDIISIDGVRYRFDGRPIEYYIPDVLPPASHRARVLSVQPRKVAVSAGHGVYFHHGFNDWRPQRDPSNGVTEDFITPTFVTELGAFLASRSGVVVANPRSTSGVLHSPSGQSWWKMGARSL</sequence>
<comment type="caution">
    <text evidence="2">The sequence shown here is derived from an EMBL/GenBank/DDBJ whole genome shotgun (WGS) entry which is preliminary data.</text>
</comment>
<keyword evidence="3" id="KW-1185">Reference proteome</keyword>
<organism evidence="2 3">
    <name type="scientific">Lysobacter panacisoli</name>
    <dbReference type="NCBI Taxonomy" id="1255263"/>
    <lineage>
        <taxon>Bacteria</taxon>
        <taxon>Pseudomonadati</taxon>
        <taxon>Pseudomonadota</taxon>
        <taxon>Gammaproteobacteria</taxon>
        <taxon>Lysobacterales</taxon>
        <taxon>Lysobacteraceae</taxon>
        <taxon>Lysobacter</taxon>
    </lineage>
</organism>
<keyword evidence="1" id="KW-0732">Signal</keyword>
<name>A0ABP9L2T9_9GAMM</name>
<evidence type="ECO:0000256" key="1">
    <source>
        <dbReference type="SAM" id="SignalP"/>
    </source>
</evidence>
<proteinExistence type="predicted"/>
<evidence type="ECO:0000313" key="2">
    <source>
        <dbReference type="EMBL" id="GAA5068374.1"/>
    </source>
</evidence>
<dbReference type="Proteomes" id="UP001501083">
    <property type="component" value="Unassembled WGS sequence"/>
</dbReference>
<accession>A0ABP9L2T9</accession>
<feature type="signal peptide" evidence="1">
    <location>
        <begin position="1"/>
        <end position="25"/>
    </location>
</feature>
<evidence type="ECO:0000313" key="3">
    <source>
        <dbReference type="Proteomes" id="UP001501083"/>
    </source>
</evidence>